<dbReference type="InterPro" id="IPR011009">
    <property type="entry name" value="Kinase-like_dom_sf"/>
</dbReference>
<evidence type="ECO:0000313" key="2">
    <source>
        <dbReference type="Proteomes" id="UP000054988"/>
    </source>
</evidence>
<dbReference type="SUPFAM" id="SSF52540">
    <property type="entry name" value="P-loop containing nucleoside triphosphate hydrolases"/>
    <property type="match status" value="1"/>
</dbReference>
<dbReference type="EMBL" id="LATX01000568">
    <property type="protein sequence ID" value="KTB45895.1"/>
    <property type="molecule type" value="Genomic_DNA"/>
</dbReference>
<dbReference type="SUPFAM" id="SSF56112">
    <property type="entry name" value="Protein kinase-like (PK-like)"/>
    <property type="match status" value="1"/>
</dbReference>
<evidence type="ECO:0008006" key="3">
    <source>
        <dbReference type="Google" id="ProtNLM"/>
    </source>
</evidence>
<dbReference type="InterPro" id="IPR027417">
    <property type="entry name" value="P-loop_NTPase"/>
</dbReference>
<gene>
    <name evidence="1" type="ORF">WG66_1528</name>
</gene>
<dbReference type="AlphaFoldDB" id="A0A0W0GBI3"/>
<dbReference type="PANTHER" id="PTHR21310:SF39">
    <property type="entry name" value="AMINOGLYCOSIDE PHOSPHOTRANSFERASE DOMAIN-CONTAINING PROTEIN"/>
    <property type="match status" value="1"/>
</dbReference>
<dbReference type="Proteomes" id="UP000054988">
    <property type="component" value="Unassembled WGS sequence"/>
</dbReference>
<proteinExistence type="predicted"/>
<evidence type="ECO:0000313" key="1">
    <source>
        <dbReference type="EMBL" id="KTB45895.1"/>
    </source>
</evidence>
<dbReference type="InterPro" id="IPR051678">
    <property type="entry name" value="AGP_Transferase"/>
</dbReference>
<reference evidence="1 2" key="1">
    <citation type="submission" date="2015-12" db="EMBL/GenBank/DDBJ databases">
        <title>Draft genome sequence of Moniliophthora roreri, the causal agent of frosty pod rot of cacao.</title>
        <authorList>
            <person name="Aime M.C."/>
            <person name="Diaz-Valderrama J.R."/>
            <person name="Kijpornyongpan T."/>
            <person name="Phillips-Mora W."/>
        </authorList>
    </citation>
    <scope>NUCLEOTIDE SEQUENCE [LARGE SCALE GENOMIC DNA]</scope>
    <source>
        <strain evidence="1 2">MCA 2952</strain>
    </source>
</reference>
<dbReference type="Gene3D" id="3.90.1200.10">
    <property type="match status" value="1"/>
</dbReference>
<organism evidence="1 2">
    <name type="scientific">Moniliophthora roreri</name>
    <name type="common">Frosty pod rot fungus</name>
    <name type="synonym">Monilia roreri</name>
    <dbReference type="NCBI Taxonomy" id="221103"/>
    <lineage>
        <taxon>Eukaryota</taxon>
        <taxon>Fungi</taxon>
        <taxon>Dikarya</taxon>
        <taxon>Basidiomycota</taxon>
        <taxon>Agaricomycotina</taxon>
        <taxon>Agaricomycetes</taxon>
        <taxon>Agaricomycetidae</taxon>
        <taxon>Agaricales</taxon>
        <taxon>Marasmiineae</taxon>
        <taxon>Marasmiaceae</taxon>
        <taxon>Moniliophthora</taxon>
    </lineage>
</organism>
<accession>A0A0W0GBI3</accession>
<sequence length="355" mass="40574">MLSLPIIIVGTKTDILAHKEPNNYMKTHQAFAWGYNMIYVPVDNISGEGIDKLVRRIVDIVSTPAVAQLDIVRCIKQNIEKLVALVLDRIAWCFKLLPPEPIVKHNLDLNSLANDAEISNLVSQPTAQEWDHQLSQRLNTEPSFIALISAHLITPSLIAKRPSLSEVAAIEYMQQDTSIPTPRIHLSTGLWLVMDHIDGAMLYECWDRLSLFMWFCVICTLRLYVKQLHSLKVPDDRDRAWALEDSVLQRVVCAIDEKELHPGSGRRLQQLCECVFLIGRRETHTLNVHFPFDDYKMDWSLVFNHSNLNPSNIMLARDGSLWLIDWGFAGFYPAFIETIAMKVVDELLYDVNPES</sequence>
<name>A0A0W0GBI3_MONRR</name>
<protein>
    <recommendedName>
        <fullName evidence="3">Protein kinase domain-containing protein</fullName>
    </recommendedName>
</protein>
<comment type="caution">
    <text evidence="1">The sequence shown here is derived from an EMBL/GenBank/DDBJ whole genome shotgun (WGS) entry which is preliminary data.</text>
</comment>
<dbReference type="PANTHER" id="PTHR21310">
    <property type="entry name" value="AMINOGLYCOSIDE PHOSPHOTRANSFERASE-RELATED-RELATED"/>
    <property type="match status" value="1"/>
</dbReference>